<evidence type="ECO:0000313" key="3">
    <source>
        <dbReference type="Proteomes" id="UP001314229"/>
    </source>
</evidence>
<evidence type="ECO:0000256" key="1">
    <source>
        <dbReference type="SAM" id="MobiDB-lite"/>
    </source>
</evidence>
<feature type="region of interest" description="Disordered" evidence="1">
    <location>
        <begin position="1"/>
        <end position="50"/>
    </location>
</feature>
<reference evidence="2 3" key="1">
    <citation type="submission" date="2024-01" db="EMBL/GenBank/DDBJ databases">
        <authorList>
            <person name="Alioto T."/>
            <person name="Alioto T."/>
            <person name="Gomez Garrido J."/>
        </authorList>
    </citation>
    <scope>NUCLEOTIDE SEQUENCE [LARGE SCALE GENOMIC DNA]</scope>
</reference>
<gene>
    <name evidence="2" type="ORF">FSCOSCO3_A033870</name>
</gene>
<name>A0AAV1Q316_SCOSC</name>
<dbReference type="Proteomes" id="UP001314229">
    <property type="component" value="Unassembled WGS sequence"/>
</dbReference>
<dbReference type="EMBL" id="CAWUFR010000428">
    <property type="protein sequence ID" value="CAK6977744.1"/>
    <property type="molecule type" value="Genomic_DNA"/>
</dbReference>
<dbReference type="AlphaFoldDB" id="A0AAV1Q316"/>
<keyword evidence="3" id="KW-1185">Reference proteome</keyword>
<accession>A0AAV1Q316</accession>
<evidence type="ECO:0000313" key="2">
    <source>
        <dbReference type="EMBL" id="CAK6977744.1"/>
    </source>
</evidence>
<feature type="compositionally biased region" description="Pro residues" evidence="1">
    <location>
        <begin position="1"/>
        <end position="13"/>
    </location>
</feature>
<protein>
    <submittedName>
        <fullName evidence="2">Unnamed protein product</fullName>
    </submittedName>
</protein>
<comment type="caution">
    <text evidence="2">The sequence shown here is derived from an EMBL/GenBank/DDBJ whole genome shotgun (WGS) entry which is preliminary data.</text>
</comment>
<feature type="compositionally biased region" description="Basic and acidic residues" evidence="1">
    <location>
        <begin position="15"/>
        <end position="28"/>
    </location>
</feature>
<organism evidence="2 3">
    <name type="scientific">Scomber scombrus</name>
    <name type="common">Atlantic mackerel</name>
    <name type="synonym">Scomber vernalis</name>
    <dbReference type="NCBI Taxonomy" id="13677"/>
    <lineage>
        <taxon>Eukaryota</taxon>
        <taxon>Metazoa</taxon>
        <taxon>Chordata</taxon>
        <taxon>Craniata</taxon>
        <taxon>Vertebrata</taxon>
        <taxon>Euteleostomi</taxon>
        <taxon>Actinopterygii</taxon>
        <taxon>Neopterygii</taxon>
        <taxon>Teleostei</taxon>
        <taxon>Neoteleostei</taxon>
        <taxon>Acanthomorphata</taxon>
        <taxon>Pelagiaria</taxon>
        <taxon>Scombriformes</taxon>
        <taxon>Scombridae</taxon>
        <taxon>Scomber</taxon>
    </lineage>
</organism>
<sequence>RCLPPPLPPPPLPRLQHELKTSASDKKSMRPGRWGSGIGLQVGPRGAPVGPPGCRAELSATVSPRRIRDVKSLAAG</sequence>
<proteinExistence type="predicted"/>
<feature type="non-terminal residue" evidence="2">
    <location>
        <position position="1"/>
    </location>
</feature>